<evidence type="ECO:0000256" key="4">
    <source>
        <dbReference type="ARBA" id="ARBA00023136"/>
    </source>
</evidence>
<dbReference type="Pfam" id="PF01699">
    <property type="entry name" value="Na_Ca_ex"/>
    <property type="match status" value="2"/>
</dbReference>
<feature type="transmembrane region" description="Helical" evidence="5">
    <location>
        <begin position="146"/>
        <end position="168"/>
    </location>
</feature>
<feature type="transmembrane region" description="Helical" evidence="5">
    <location>
        <begin position="356"/>
        <end position="372"/>
    </location>
</feature>
<feature type="transmembrane region" description="Helical" evidence="5">
    <location>
        <begin position="113"/>
        <end position="134"/>
    </location>
</feature>
<organism evidence="7 8">
    <name type="scientific">Ancrocorticia populi</name>
    <dbReference type="NCBI Taxonomy" id="2175228"/>
    <lineage>
        <taxon>Bacteria</taxon>
        <taxon>Bacillati</taxon>
        <taxon>Actinomycetota</taxon>
        <taxon>Actinomycetes</taxon>
        <taxon>Actinomycetales</taxon>
        <taxon>Actinomycetaceae</taxon>
        <taxon>Ancrocorticia</taxon>
    </lineage>
</organism>
<evidence type="ECO:0000259" key="6">
    <source>
        <dbReference type="Pfam" id="PF01699"/>
    </source>
</evidence>
<gene>
    <name evidence="7" type="ORF">DD236_07120</name>
</gene>
<feature type="transmembrane region" description="Helical" evidence="5">
    <location>
        <begin position="20"/>
        <end position="38"/>
    </location>
</feature>
<dbReference type="InterPro" id="IPR052946">
    <property type="entry name" value="Alkaline_pH_Ca-Antiporter"/>
</dbReference>
<proteinExistence type="predicted"/>
<dbReference type="OrthoDB" id="3531445at2"/>
<keyword evidence="8" id="KW-1185">Reference proteome</keyword>
<feature type="transmembrane region" description="Helical" evidence="5">
    <location>
        <begin position="254"/>
        <end position="275"/>
    </location>
</feature>
<name>A0A2V1KB78_9ACTO</name>
<reference evidence="8" key="1">
    <citation type="submission" date="2018-05" db="EMBL/GenBank/DDBJ databases">
        <authorList>
            <person name="Li Y."/>
        </authorList>
    </citation>
    <scope>NUCLEOTIDE SEQUENCE [LARGE SCALE GENOMIC DNA]</scope>
    <source>
        <strain evidence="8">sk1b4</strain>
    </source>
</reference>
<accession>A0A2V1KB78</accession>
<feature type="transmembrane region" description="Helical" evidence="5">
    <location>
        <begin position="78"/>
        <end position="101"/>
    </location>
</feature>
<evidence type="ECO:0000256" key="2">
    <source>
        <dbReference type="ARBA" id="ARBA00022692"/>
    </source>
</evidence>
<keyword evidence="3 5" id="KW-1133">Transmembrane helix</keyword>
<evidence type="ECO:0000313" key="8">
    <source>
        <dbReference type="Proteomes" id="UP000245283"/>
    </source>
</evidence>
<feature type="transmembrane region" description="Helical" evidence="5">
    <location>
        <begin position="226"/>
        <end position="248"/>
    </location>
</feature>
<comment type="caution">
    <text evidence="7">The sequence shown here is derived from an EMBL/GenBank/DDBJ whole genome shotgun (WGS) entry which is preliminary data.</text>
</comment>
<feature type="domain" description="Sodium/calcium exchanger membrane region" evidence="6">
    <location>
        <begin position="231"/>
        <end position="370"/>
    </location>
</feature>
<feature type="domain" description="Sodium/calcium exchanger membrane region" evidence="6">
    <location>
        <begin position="47"/>
        <end position="192"/>
    </location>
</feature>
<keyword evidence="2 5" id="KW-0812">Transmembrane</keyword>
<dbReference type="InterPro" id="IPR004837">
    <property type="entry name" value="NaCa_Exmemb"/>
</dbReference>
<feature type="transmembrane region" description="Helical" evidence="5">
    <location>
        <begin position="44"/>
        <end position="66"/>
    </location>
</feature>
<evidence type="ECO:0000256" key="1">
    <source>
        <dbReference type="ARBA" id="ARBA00004141"/>
    </source>
</evidence>
<dbReference type="PANTHER" id="PTHR37958:SF1">
    <property type="entry name" value="SODIUM-POTASSIUM_PROTON ANTIPORTER CHAA"/>
    <property type="match status" value="1"/>
</dbReference>
<feature type="transmembrane region" description="Helical" evidence="5">
    <location>
        <begin position="296"/>
        <end position="316"/>
    </location>
</feature>
<feature type="transmembrane region" description="Helical" evidence="5">
    <location>
        <begin position="322"/>
        <end position="344"/>
    </location>
</feature>
<dbReference type="GO" id="GO:0015386">
    <property type="term" value="F:potassium:proton antiporter activity"/>
    <property type="evidence" value="ECO:0007669"/>
    <property type="project" value="TreeGrafter"/>
</dbReference>
<dbReference type="PANTHER" id="PTHR37958">
    <property type="entry name" value="SODIUM-POTASSIUM/PROTON ANTIPORTER CHAA"/>
    <property type="match status" value="1"/>
</dbReference>
<dbReference type="GO" id="GO:0015385">
    <property type="term" value="F:sodium:proton antiporter activity"/>
    <property type="evidence" value="ECO:0007669"/>
    <property type="project" value="TreeGrafter"/>
</dbReference>
<dbReference type="GO" id="GO:0005886">
    <property type="term" value="C:plasma membrane"/>
    <property type="evidence" value="ECO:0007669"/>
    <property type="project" value="TreeGrafter"/>
</dbReference>
<comment type="subcellular location">
    <subcellularLocation>
        <location evidence="1">Membrane</location>
        <topology evidence="1">Multi-pass membrane protein</topology>
    </subcellularLocation>
</comment>
<evidence type="ECO:0000256" key="5">
    <source>
        <dbReference type="SAM" id="Phobius"/>
    </source>
</evidence>
<sequence length="373" mass="39599">MSANTPSPAQTFKQVLTPLALFRLALGWLAFLFSPFIPRQPSTTVALIFLAALIGIIILSSFGVVAQAEKLAERLGDPYGTIILTLSIVVIEVVLISAVMLGPGEHQTVARDSIMTVSMIIMNLVAGVALVVMGSSSSSAKKPNSAGVRAYLGRIAILGLIVFYIPVVTGTYDAFQSGLVAVGVAVCYARFLQLQLGKRHQHFQEVGTAPKAATRSDVVQTNNTEIALRSIVLLLTAIPIVMLAHNMASLLELMAGRFTLPVALPAAIIAIIVFLPETITTIKAALRGESQRVSNLCHGALLSTFGLTIPSVLVIGDVTRQTVILAESTANLLLFAATIALTLVSFRGRPRVRSGIAHLALFVAYTVFTFVLV</sequence>
<dbReference type="AlphaFoldDB" id="A0A2V1KB78"/>
<evidence type="ECO:0000313" key="7">
    <source>
        <dbReference type="EMBL" id="PWF26605.1"/>
    </source>
</evidence>
<dbReference type="EMBL" id="QETB01000003">
    <property type="protein sequence ID" value="PWF26605.1"/>
    <property type="molecule type" value="Genomic_DNA"/>
</dbReference>
<evidence type="ECO:0000256" key="3">
    <source>
        <dbReference type="ARBA" id="ARBA00022989"/>
    </source>
</evidence>
<protein>
    <submittedName>
        <fullName evidence="7">Calcium:proton antiporter</fullName>
    </submittedName>
</protein>
<dbReference type="Proteomes" id="UP000245283">
    <property type="component" value="Unassembled WGS sequence"/>
</dbReference>
<dbReference type="RefSeq" id="WP_109093678.1">
    <property type="nucleotide sequence ID" value="NZ_JBQDCU010000005.1"/>
</dbReference>
<keyword evidence="4 5" id="KW-0472">Membrane</keyword>